<organism evidence="2">
    <name type="scientific">Hexamita inflata</name>
    <dbReference type="NCBI Taxonomy" id="28002"/>
    <lineage>
        <taxon>Eukaryota</taxon>
        <taxon>Metamonada</taxon>
        <taxon>Diplomonadida</taxon>
        <taxon>Hexamitidae</taxon>
        <taxon>Hexamitinae</taxon>
        <taxon>Hexamita</taxon>
    </lineage>
</organism>
<protein>
    <submittedName>
        <fullName evidence="3">Hypothetical_protein</fullName>
    </submittedName>
</protein>
<reference evidence="2" key="1">
    <citation type="submission" date="2023-06" db="EMBL/GenBank/DDBJ databases">
        <authorList>
            <person name="Kurt Z."/>
        </authorList>
    </citation>
    <scope>NUCLEOTIDE SEQUENCE</scope>
</reference>
<keyword evidence="4" id="KW-1185">Reference proteome</keyword>
<sequence length="242" mass="28694">MESALPSLASSRLGQISPEIQQASRITAERLRSSKSYVSQSQSEQFDAQRKIKRLEEEIRRAEQRKRNSESMINRQQSLAEDDDSFRRKQMEVQEQRTRMRNQIAQRGKEVQNEYKAKVVASRQQSMQTSRSNRYNDILTYRQNEELRHQNYTQMVEDNKKIRERQQQEYIQAQLAVQNYRDNKQLQFIGQRQQLAVKNQTTGEFFKSQAQIMREREQALSQKLFQVQSQVQNLSAKVRGGK</sequence>
<proteinExistence type="predicted"/>
<evidence type="ECO:0000313" key="4">
    <source>
        <dbReference type="Proteomes" id="UP001642409"/>
    </source>
</evidence>
<dbReference type="Proteomes" id="UP001642409">
    <property type="component" value="Unassembled WGS sequence"/>
</dbReference>
<gene>
    <name evidence="3" type="ORF">HINF_LOCUS23594</name>
    <name evidence="2" type="ORF">HINF_LOCUS44972</name>
</gene>
<evidence type="ECO:0000256" key="1">
    <source>
        <dbReference type="SAM" id="MobiDB-lite"/>
    </source>
</evidence>
<evidence type="ECO:0000313" key="2">
    <source>
        <dbReference type="EMBL" id="CAI9957327.1"/>
    </source>
</evidence>
<feature type="region of interest" description="Disordered" evidence="1">
    <location>
        <begin position="62"/>
        <end position="85"/>
    </location>
</feature>
<feature type="compositionally biased region" description="Polar residues" evidence="1">
    <location>
        <begin position="70"/>
        <end position="79"/>
    </location>
</feature>
<accession>A0AA86UML3</accession>
<dbReference type="AlphaFoldDB" id="A0AA86UML3"/>
<name>A0AA86UML3_9EUKA</name>
<evidence type="ECO:0000313" key="3">
    <source>
        <dbReference type="EMBL" id="CAL6013033.1"/>
    </source>
</evidence>
<comment type="caution">
    <text evidence="2">The sequence shown here is derived from an EMBL/GenBank/DDBJ whole genome shotgun (WGS) entry which is preliminary data.</text>
</comment>
<dbReference type="EMBL" id="CATOUU010000884">
    <property type="protein sequence ID" value="CAI9957327.1"/>
    <property type="molecule type" value="Genomic_DNA"/>
</dbReference>
<reference evidence="3 4" key="2">
    <citation type="submission" date="2024-07" db="EMBL/GenBank/DDBJ databases">
        <authorList>
            <person name="Akdeniz Z."/>
        </authorList>
    </citation>
    <scope>NUCLEOTIDE SEQUENCE [LARGE SCALE GENOMIC DNA]</scope>
</reference>
<dbReference type="EMBL" id="CAXDID020000067">
    <property type="protein sequence ID" value="CAL6013033.1"/>
    <property type="molecule type" value="Genomic_DNA"/>
</dbReference>